<dbReference type="GO" id="GO:0005524">
    <property type="term" value="F:ATP binding"/>
    <property type="evidence" value="ECO:0007669"/>
    <property type="project" value="UniProtKB-KW"/>
</dbReference>
<name>A0ABR8RA41_9BACI</name>
<organism evidence="10 11">
    <name type="scientific">Psychrobacillus faecigallinarum</name>
    <dbReference type="NCBI Taxonomy" id="2762235"/>
    <lineage>
        <taxon>Bacteria</taxon>
        <taxon>Bacillati</taxon>
        <taxon>Bacillota</taxon>
        <taxon>Bacilli</taxon>
        <taxon>Bacillales</taxon>
        <taxon>Bacillaceae</taxon>
        <taxon>Psychrobacillus</taxon>
    </lineage>
</organism>
<comment type="caution">
    <text evidence="10">The sequence shown here is derived from an EMBL/GenBank/DDBJ whole genome shotgun (WGS) entry which is preliminary data.</text>
</comment>
<evidence type="ECO:0000259" key="9">
    <source>
        <dbReference type="PROSITE" id="PS50893"/>
    </source>
</evidence>
<dbReference type="SUPFAM" id="SSF52540">
    <property type="entry name" value="P-loop containing nucleoside triphosphate hydrolases"/>
    <property type="match status" value="2"/>
</dbReference>
<keyword evidence="4" id="KW-1003">Cell membrane</keyword>
<evidence type="ECO:0000256" key="7">
    <source>
        <dbReference type="ARBA" id="ARBA00022967"/>
    </source>
</evidence>
<dbReference type="InterPro" id="IPR003593">
    <property type="entry name" value="AAA+_ATPase"/>
</dbReference>
<keyword evidence="7" id="KW-1278">Translocase</keyword>
<dbReference type="InterPro" id="IPR003439">
    <property type="entry name" value="ABC_transporter-like_ATP-bd"/>
</dbReference>
<dbReference type="Gene3D" id="3.40.50.300">
    <property type="entry name" value="P-loop containing nucleotide triphosphate hydrolases"/>
    <property type="match status" value="2"/>
</dbReference>
<dbReference type="PROSITE" id="PS00211">
    <property type="entry name" value="ABC_TRANSPORTER_1"/>
    <property type="match status" value="1"/>
</dbReference>
<accession>A0ABR8RA41</accession>
<comment type="subcellular location">
    <subcellularLocation>
        <location evidence="1">Cell membrane</location>
        <topology evidence="1">Peripheral membrane protein</topology>
    </subcellularLocation>
</comment>
<evidence type="ECO:0000256" key="5">
    <source>
        <dbReference type="ARBA" id="ARBA00022741"/>
    </source>
</evidence>
<keyword evidence="6 10" id="KW-0067">ATP-binding</keyword>
<protein>
    <submittedName>
        <fullName evidence="10">ABC transporter ATP-binding protein</fullName>
    </submittedName>
</protein>
<evidence type="ECO:0000256" key="4">
    <source>
        <dbReference type="ARBA" id="ARBA00022475"/>
    </source>
</evidence>
<keyword evidence="11" id="KW-1185">Reference proteome</keyword>
<feature type="domain" description="ABC transporter" evidence="9">
    <location>
        <begin position="247"/>
        <end position="455"/>
    </location>
</feature>
<dbReference type="InterPro" id="IPR050095">
    <property type="entry name" value="ECF_ABC_transporter_ATP-bd"/>
</dbReference>
<dbReference type="InterPro" id="IPR017871">
    <property type="entry name" value="ABC_transporter-like_CS"/>
</dbReference>
<dbReference type="PROSITE" id="PS50893">
    <property type="entry name" value="ABC_TRANSPORTER_2"/>
    <property type="match status" value="2"/>
</dbReference>
<dbReference type="Pfam" id="PF00005">
    <property type="entry name" value="ABC_tran"/>
    <property type="match status" value="2"/>
</dbReference>
<comment type="similarity">
    <text evidence="2">Belongs to the ABC transporter superfamily.</text>
</comment>
<evidence type="ECO:0000256" key="8">
    <source>
        <dbReference type="ARBA" id="ARBA00023136"/>
    </source>
</evidence>
<proteinExistence type="inferred from homology"/>
<dbReference type="CDD" id="cd03225">
    <property type="entry name" value="ABC_cobalt_CbiO_domain1"/>
    <property type="match status" value="1"/>
</dbReference>
<dbReference type="InterPro" id="IPR015856">
    <property type="entry name" value="ABC_transpr_CbiO/EcfA_su"/>
</dbReference>
<gene>
    <name evidence="10" type="ORF">H9650_11105</name>
</gene>
<evidence type="ECO:0000313" key="11">
    <source>
        <dbReference type="Proteomes" id="UP000640786"/>
    </source>
</evidence>
<sequence length="465" mass="52413">MLFRVQKKVIFVPKVIHFEDVTFSYPDKDTAVLSNFSMSIEKGERVVITGPSGCGKSTLLYLCNRLYPENCDGIVSGRIELFGKENDSYRPGEVNHRIATVFQDPDAQFCMPTVEEELAFTLENLLVAREEMETKISEVLELTRLTDYRHSIIQSLSGGMKQRVATACAMIMEPEILLLDEPITHLDPYTAKQYIEWLDLLQQKSSITILAIEHRLDLWDNFFHRTIKLKEDRIPYESYTKRKSMVQAEKSLHVENISTKHFLQPTSFSLNKGEIAVLAGPNGSGKSTLLKALSGIVPSNGKVKPSMLGYVPQSPEFLFITGQVKEEVSFGGVQNTEEMLERLNLSTVSDAHPFSISHGQKRRLAIAIMLCQNREVILMDEPTSGQDSATLAELFKVIDNRSKAGTTFLIVTHDMEFAYKVADTILLMKDGAITGKYHSDSFWGKEDLLLEHQLLSPRRGALYAH</sequence>
<evidence type="ECO:0000256" key="2">
    <source>
        <dbReference type="ARBA" id="ARBA00005417"/>
    </source>
</evidence>
<feature type="domain" description="ABC transporter" evidence="9">
    <location>
        <begin position="16"/>
        <end position="256"/>
    </location>
</feature>
<dbReference type="SMART" id="SM00382">
    <property type="entry name" value="AAA"/>
    <property type="match status" value="2"/>
</dbReference>
<evidence type="ECO:0000256" key="6">
    <source>
        <dbReference type="ARBA" id="ARBA00022840"/>
    </source>
</evidence>
<keyword evidence="8" id="KW-0472">Membrane</keyword>
<dbReference type="PANTHER" id="PTHR43553:SF19">
    <property type="entry name" value="HMP_THIAMINE IMPORT ATP-BINDING PROTEIN YKOD-RELATED"/>
    <property type="match status" value="1"/>
</dbReference>
<reference evidence="10 11" key="1">
    <citation type="submission" date="2020-08" db="EMBL/GenBank/DDBJ databases">
        <title>A Genomic Blueprint of the Chicken Gut Microbiome.</title>
        <authorList>
            <person name="Gilroy R."/>
            <person name="Ravi A."/>
            <person name="Getino M."/>
            <person name="Pursley I."/>
            <person name="Horton D.L."/>
            <person name="Alikhan N.-F."/>
            <person name="Baker D."/>
            <person name="Gharbi K."/>
            <person name="Hall N."/>
            <person name="Watson M."/>
            <person name="Adriaenssens E.M."/>
            <person name="Foster-Nyarko E."/>
            <person name="Jarju S."/>
            <person name="Secka A."/>
            <person name="Antonio M."/>
            <person name="Oren A."/>
            <person name="Chaudhuri R."/>
            <person name="La Ragione R.M."/>
            <person name="Hildebrand F."/>
            <person name="Pallen M.J."/>
        </authorList>
    </citation>
    <scope>NUCLEOTIDE SEQUENCE [LARGE SCALE GENOMIC DNA]</scope>
    <source>
        <strain evidence="10 11">Sa2BUA9</strain>
    </source>
</reference>
<evidence type="ECO:0000256" key="1">
    <source>
        <dbReference type="ARBA" id="ARBA00004202"/>
    </source>
</evidence>
<dbReference type="PANTHER" id="PTHR43553">
    <property type="entry name" value="HEAVY METAL TRANSPORTER"/>
    <property type="match status" value="1"/>
</dbReference>
<keyword evidence="3" id="KW-0813">Transport</keyword>
<dbReference type="Proteomes" id="UP000640786">
    <property type="component" value="Unassembled WGS sequence"/>
</dbReference>
<evidence type="ECO:0000313" key="10">
    <source>
        <dbReference type="EMBL" id="MBD7944664.1"/>
    </source>
</evidence>
<keyword evidence="5" id="KW-0547">Nucleotide-binding</keyword>
<dbReference type="EMBL" id="JACSQO010000005">
    <property type="protein sequence ID" value="MBD7944664.1"/>
    <property type="molecule type" value="Genomic_DNA"/>
</dbReference>
<evidence type="ECO:0000256" key="3">
    <source>
        <dbReference type="ARBA" id="ARBA00022448"/>
    </source>
</evidence>
<dbReference type="InterPro" id="IPR027417">
    <property type="entry name" value="P-loop_NTPase"/>
</dbReference>